<accession>A0A1Q9DBZ6</accession>
<dbReference type="EMBL" id="LSRX01000614">
    <property type="protein sequence ID" value="OLP92610.1"/>
    <property type="molecule type" value="Genomic_DNA"/>
</dbReference>
<reference evidence="2 3" key="1">
    <citation type="submission" date="2016-02" db="EMBL/GenBank/DDBJ databases">
        <title>Genome analysis of coral dinoflagellate symbionts highlights evolutionary adaptations to a symbiotic lifestyle.</title>
        <authorList>
            <person name="Aranda M."/>
            <person name="Li Y."/>
            <person name="Liew Y.J."/>
            <person name="Baumgarten S."/>
            <person name="Simakov O."/>
            <person name="Wilson M."/>
            <person name="Piel J."/>
            <person name="Ashoor H."/>
            <person name="Bougouffa S."/>
            <person name="Bajic V.B."/>
            <person name="Ryu T."/>
            <person name="Ravasi T."/>
            <person name="Bayer T."/>
            <person name="Micklem G."/>
            <person name="Kim H."/>
            <person name="Bhak J."/>
            <person name="Lajeunesse T.C."/>
            <person name="Voolstra C.R."/>
        </authorList>
    </citation>
    <scope>NUCLEOTIDE SEQUENCE [LARGE SCALE GENOMIC DNA]</scope>
    <source>
        <strain evidence="2 3">CCMP2467</strain>
    </source>
</reference>
<protein>
    <submittedName>
        <fullName evidence="2">Uncharacterized protein</fullName>
    </submittedName>
</protein>
<evidence type="ECO:0000313" key="3">
    <source>
        <dbReference type="Proteomes" id="UP000186817"/>
    </source>
</evidence>
<keyword evidence="3" id="KW-1185">Reference proteome</keyword>
<name>A0A1Q9DBZ6_SYMMI</name>
<feature type="region of interest" description="Disordered" evidence="1">
    <location>
        <begin position="74"/>
        <end position="94"/>
    </location>
</feature>
<dbReference type="OrthoDB" id="416168at2759"/>
<dbReference type="AlphaFoldDB" id="A0A1Q9DBZ6"/>
<proteinExistence type="predicted"/>
<evidence type="ECO:0000313" key="2">
    <source>
        <dbReference type="EMBL" id="OLP92610.1"/>
    </source>
</evidence>
<evidence type="ECO:0000256" key="1">
    <source>
        <dbReference type="SAM" id="MobiDB-lite"/>
    </source>
</evidence>
<organism evidence="2 3">
    <name type="scientific">Symbiodinium microadriaticum</name>
    <name type="common">Dinoflagellate</name>
    <name type="synonym">Zooxanthella microadriatica</name>
    <dbReference type="NCBI Taxonomy" id="2951"/>
    <lineage>
        <taxon>Eukaryota</taxon>
        <taxon>Sar</taxon>
        <taxon>Alveolata</taxon>
        <taxon>Dinophyceae</taxon>
        <taxon>Suessiales</taxon>
        <taxon>Symbiodiniaceae</taxon>
        <taxon>Symbiodinium</taxon>
    </lineage>
</organism>
<gene>
    <name evidence="2" type="ORF">AK812_SmicGene25564</name>
</gene>
<sequence>MEGIGATYFEVCYEYGQGCLPWRQRVAGKGAKSNVRYRAGMMVELDNVSRSFHCPNEAASQGLPCLAAPAPTELSNAGPANSRWSAWTPSAPTP</sequence>
<dbReference type="Proteomes" id="UP000186817">
    <property type="component" value="Unassembled WGS sequence"/>
</dbReference>
<comment type="caution">
    <text evidence="2">The sequence shown here is derived from an EMBL/GenBank/DDBJ whole genome shotgun (WGS) entry which is preliminary data.</text>
</comment>